<evidence type="ECO:0000313" key="9">
    <source>
        <dbReference type="EMBL" id="CAG5091410.1"/>
    </source>
</evidence>
<evidence type="ECO:0000256" key="3">
    <source>
        <dbReference type="ARBA" id="ARBA00022448"/>
    </source>
</evidence>
<feature type="transmembrane region" description="Helical" evidence="7">
    <location>
        <begin position="114"/>
        <end position="136"/>
    </location>
</feature>
<reference evidence="9 10" key="1">
    <citation type="submission" date="2021-04" db="EMBL/GenBank/DDBJ databases">
        <authorList>
            <person name="Bliznina A."/>
        </authorList>
    </citation>
    <scope>NUCLEOTIDE SEQUENCE [LARGE SCALE GENOMIC DNA]</scope>
</reference>
<dbReference type="PRINTS" id="PR00171">
    <property type="entry name" value="SUGRTRNSPORT"/>
</dbReference>
<evidence type="ECO:0000256" key="5">
    <source>
        <dbReference type="ARBA" id="ARBA00022989"/>
    </source>
</evidence>
<comment type="subcellular location">
    <subcellularLocation>
        <location evidence="1">Membrane</location>
        <topology evidence="1">Multi-pass membrane protein</topology>
    </subcellularLocation>
</comment>
<keyword evidence="5 7" id="KW-1133">Transmembrane helix</keyword>
<feature type="transmembrane region" description="Helical" evidence="7">
    <location>
        <begin position="53"/>
        <end position="74"/>
    </location>
</feature>
<name>A0ABN7S7D2_OIKDI</name>
<dbReference type="PROSITE" id="PS50850">
    <property type="entry name" value="MFS"/>
    <property type="match status" value="1"/>
</dbReference>
<feature type="transmembrane region" description="Helical" evidence="7">
    <location>
        <begin position="265"/>
        <end position="287"/>
    </location>
</feature>
<dbReference type="Pfam" id="PF00083">
    <property type="entry name" value="Sugar_tr"/>
    <property type="match status" value="2"/>
</dbReference>
<feature type="transmembrane region" description="Helical" evidence="7">
    <location>
        <begin position="86"/>
        <end position="108"/>
    </location>
</feature>
<protein>
    <submittedName>
        <fullName evidence="9">Oidioi.mRNA.OKI2018_I69.PAR.g13035.t1.cds</fullName>
    </submittedName>
</protein>
<comment type="similarity">
    <text evidence="2">Belongs to the major facilitator superfamily. Sugar transporter (TC 2.A.1.1) family.</text>
</comment>
<dbReference type="InterPro" id="IPR003663">
    <property type="entry name" value="Sugar/inositol_transpt"/>
</dbReference>
<sequence length="490" mass="53634">MCLPVKPGDHTTRVSFFEAHTHSMTRLLFLPLILIALLFVICMAASSGFATLMIGRAIVGTGLGVSSMSIPLYLSECAPSDVRGKIVTVNNLSITGGQLIAALIDGAFSKVPGGWRWMLGLAFIPAVIQFLGFIFLMPESPRYIIEHKTYYEAKEVLAKIRADDDVDEELDEMKREVELNKHSNWRDLFKTKNGRHASFIGCCLQLFQQLVGINTVMYYSATIIYMSGMVTNPSAAIWLAALTASVNFGATLIGLFSIERIGRRILALISVAGSFASLLLLSGGFYWNDSLEEKVTSNGTDAHCNSYFNEICGNCVSDASCGFCSQNGVQSCLPVNQSTCTNDNGSFWSEEYCPKTTASWMPLLGMILYLFFFASGMGPVPWAVNSEIFPHSCREAGIALSTTVNWLSNCIISLTFLSLLEAVGTAGGFLVYSIFALVALIVLFLFLPETKSVPLEDIAEVLEEGWIVPFKRSCNPEENDLQVLVDDTDD</sequence>
<evidence type="ECO:0000313" key="10">
    <source>
        <dbReference type="Proteomes" id="UP001158576"/>
    </source>
</evidence>
<feature type="transmembrane region" description="Helical" evidence="7">
    <location>
        <begin position="396"/>
        <end position="420"/>
    </location>
</feature>
<dbReference type="PROSITE" id="PS00216">
    <property type="entry name" value="SUGAR_TRANSPORT_1"/>
    <property type="match status" value="1"/>
</dbReference>
<evidence type="ECO:0000256" key="7">
    <source>
        <dbReference type="SAM" id="Phobius"/>
    </source>
</evidence>
<dbReference type="EMBL" id="OU015568">
    <property type="protein sequence ID" value="CAG5091410.1"/>
    <property type="molecule type" value="Genomic_DNA"/>
</dbReference>
<evidence type="ECO:0000256" key="4">
    <source>
        <dbReference type="ARBA" id="ARBA00022692"/>
    </source>
</evidence>
<organism evidence="9 10">
    <name type="scientific">Oikopleura dioica</name>
    <name type="common">Tunicate</name>
    <dbReference type="NCBI Taxonomy" id="34765"/>
    <lineage>
        <taxon>Eukaryota</taxon>
        <taxon>Metazoa</taxon>
        <taxon>Chordata</taxon>
        <taxon>Tunicata</taxon>
        <taxon>Appendicularia</taxon>
        <taxon>Copelata</taxon>
        <taxon>Oikopleuridae</taxon>
        <taxon>Oikopleura</taxon>
    </lineage>
</organism>
<accession>A0ABN7S7D2</accession>
<feature type="transmembrane region" description="Helical" evidence="7">
    <location>
        <begin position="360"/>
        <end position="384"/>
    </location>
</feature>
<keyword evidence="10" id="KW-1185">Reference proteome</keyword>
<dbReference type="InterPro" id="IPR005829">
    <property type="entry name" value="Sugar_transporter_CS"/>
</dbReference>
<feature type="transmembrane region" description="Helical" evidence="7">
    <location>
        <begin position="426"/>
        <end position="447"/>
    </location>
</feature>
<dbReference type="InterPro" id="IPR005828">
    <property type="entry name" value="MFS_sugar_transport-like"/>
</dbReference>
<dbReference type="Proteomes" id="UP001158576">
    <property type="component" value="Chromosome PAR"/>
</dbReference>
<feature type="transmembrane region" description="Helical" evidence="7">
    <location>
        <begin position="199"/>
        <end position="225"/>
    </location>
</feature>
<dbReference type="InterPro" id="IPR050814">
    <property type="entry name" value="Myo-inositol_Transporter"/>
</dbReference>
<evidence type="ECO:0000256" key="1">
    <source>
        <dbReference type="ARBA" id="ARBA00004141"/>
    </source>
</evidence>
<feature type="transmembrane region" description="Helical" evidence="7">
    <location>
        <begin position="27"/>
        <end position="47"/>
    </location>
</feature>
<dbReference type="Gene3D" id="1.20.1250.20">
    <property type="entry name" value="MFS general substrate transporter like domains"/>
    <property type="match status" value="2"/>
</dbReference>
<dbReference type="PANTHER" id="PTHR48020:SF12">
    <property type="entry name" value="PROTON MYO-INOSITOL COTRANSPORTER"/>
    <property type="match status" value="1"/>
</dbReference>
<feature type="transmembrane region" description="Helical" evidence="7">
    <location>
        <begin position="237"/>
        <end position="258"/>
    </location>
</feature>
<evidence type="ECO:0000256" key="2">
    <source>
        <dbReference type="ARBA" id="ARBA00010992"/>
    </source>
</evidence>
<feature type="domain" description="Major facilitator superfamily (MFS) profile" evidence="8">
    <location>
        <begin position="1"/>
        <end position="451"/>
    </location>
</feature>
<dbReference type="PANTHER" id="PTHR48020">
    <property type="entry name" value="PROTON MYO-INOSITOL COTRANSPORTER"/>
    <property type="match status" value="1"/>
</dbReference>
<keyword evidence="6 7" id="KW-0472">Membrane</keyword>
<evidence type="ECO:0000259" key="8">
    <source>
        <dbReference type="PROSITE" id="PS50850"/>
    </source>
</evidence>
<keyword evidence="3" id="KW-0813">Transport</keyword>
<dbReference type="InterPro" id="IPR036259">
    <property type="entry name" value="MFS_trans_sf"/>
</dbReference>
<gene>
    <name evidence="9" type="ORF">OKIOD_LOCUS4593</name>
</gene>
<proteinExistence type="inferred from homology"/>
<evidence type="ECO:0000256" key="6">
    <source>
        <dbReference type="ARBA" id="ARBA00023136"/>
    </source>
</evidence>
<dbReference type="SUPFAM" id="SSF103473">
    <property type="entry name" value="MFS general substrate transporter"/>
    <property type="match status" value="1"/>
</dbReference>
<dbReference type="InterPro" id="IPR020846">
    <property type="entry name" value="MFS_dom"/>
</dbReference>
<keyword evidence="4 7" id="KW-0812">Transmembrane</keyword>